<feature type="compositionally biased region" description="Basic residues" evidence="2">
    <location>
        <begin position="90"/>
        <end position="101"/>
    </location>
</feature>
<dbReference type="EMBL" id="PQFF01000197">
    <property type="protein sequence ID" value="RHZ75613.1"/>
    <property type="molecule type" value="Genomic_DNA"/>
</dbReference>
<keyword evidence="1" id="KW-0175">Coiled coil</keyword>
<feature type="region of interest" description="Disordered" evidence="2">
    <location>
        <begin position="1"/>
        <end position="147"/>
    </location>
</feature>
<feature type="compositionally biased region" description="Low complexity" evidence="2">
    <location>
        <begin position="52"/>
        <end position="68"/>
    </location>
</feature>
<dbReference type="OrthoDB" id="2411369at2759"/>
<dbReference type="AlphaFoldDB" id="A0A397IRN6"/>
<evidence type="ECO:0000313" key="4">
    <source>
        <dbReference type="Proteomes" id="UP000266861"/>
    </source>
</evidence>
<name>A0A397IRN6_9GLOM</name>
<accession>A0A397IRN6</accession>
<protein>
    <submittedName>
        <fullName evidence="3">Uncharacterized protein</fullName>
    </submittedName>
</protein>
<organism evidence="3 4">
    <name type="scientific">Diversispora epigaea</name>
    <dbReference type="NCBI Taxonomy" id="1348612"/>
    <lineage>
        <taxon>Eukaryota</taxon>
        <taxon>Fungi</taxon>
        <taxon>Fungi incertae sedis</taxon>
        <taxon>Mucoromycota</taxon>
        <taxon>Glomeromycotina</taxon>
        <taxon>Glomeromycetes</taxon>
        <taxon>Diversisporales</taxon>
        <taxon>Diversisporaceae</taxon>
        <taxon>Diversispora</taxon>
    </lineage>
</organism>
<evidence type="ECO:0000313" key="3">
    <source>
        <dbReference type="EMBL" id="RHZ75613.1"/>
    </source>
</evidence>
<sequence>MNNVNNKNVKKKSIMLSHQPLSFKSSFKNKGQASVGVSQDRNNDNATISRRTTTQQQQQQQQKQKITQPNPVKSNSNLKRKNEDNSQIKRNIRKDPYHHKPSNNQQPESSPARSIYSRYNNNNNNNNNNKNRTVKKSPSINKKKPLKVNELEAKSEILARNQNLEILRKENKSLGTEVETLKADQNKWIIEKENLEKESNQDNLKKSTLLNEVCQKEHFLACEEAKLVELEEKLDSSRKNIIRLNEENKQFDMEQVQYKYNITSANDQILIQFEKLTEQQSQIEILEIKLKEQEERCQEIRDQIAVLKAK</sequence>
<feature type="compositionally biased region" description="Low complexity" evidence="2">
    <location>
        <begin position="120"/>
        <end position="131"/>
    </location>
</feature>
<feature type="coiled-coil region" evidence="1">
    <location>
        <begin position="164"/>
        <end position="310"/>
    </location>
</feature>
<keyword evidence="4" id="KW-1185">Reference proteome</keyword>
<reference evidence="3 4" key="1">
    <citation type="submission" date="2018-08" db="EMBL/GenBank/DDBJ databases">
        <title>Genome and evolution of the arbuscular mycorrhizal fungus Diversispora epigaea (formerly Glomus versiforme) and its bacterial endosymbionts.</title>
        <authorList>
            <person name="Sun X."/>
            <person name="Fei Z."/>
            <person name="Harrison M."/>
        </authorList>
    </citation>
    <scope>NUCLEOTIDE SEQUENCE [LARGE SCALE GENOMIC DNA]</scope>
    <source>
        <strain evidence="3 4">IT104</strain>
    </source>
</reference>
<feature type="compositionally biased region" description="Polar residues" evidence="2">
    <location>
        <begin position="102"/>
        <end position="112"/>
    </location>
</feature>
<comment type="caution">
    <text evidence="3">The sequence shown here is derived from an EMBL/GenBank/DDBJ whole genome shotgun (WGS) entry which is preliminary data.</text>
</comment>
<evidence type="ECO:0000256" key="2">
    <source>
        <dbReference type="SAM" id="MobiDB-lite"/>
    </source>
</evidence>
<gene>
    <name evidence="3" type="ORF">Glove_212g43</name>
</gene>
<feature type="compositionally biased region" description="Polar residues" evidence="2">
    <location>
        <begin position="19"/>
        <end position="51"/>
    </location>
</feature>
<evidence type="ECO:0000256" key="1">
    <source>
        <dbReference type="SAM" id="Coils"/>
    </source>
</evidence>
<dbReference type="STRING" id="1348612.A0A397IRN6"/>
<dbReference type="Proteomes" id="UP000266861">
    <property type="component" value="Unassembled WGS sequence"/>
</dbReference>
<proteinExistence type="predicted"/>